<dbReference type="Proteomes" id="UP000245506">
    <property type="component" value="Unassembled WGS sequence"/>
</dbReference>
<sequence length="215" mass="25240">MSNYIKYPRTHHLPWSPSVSSDDVRTTNTTHFVGRDIIVTEKMDGENTSLYCDHTHARSLDSRNHPSRDWLKRWHSTIAHDIPKGWRVCGENMYAQHSVAYQNLQSYFYGFSLWNAHNDCLSWAETEEWFELLGIYSPPVLYRGVWDEALLREIHIDERLVEGYVVRLADSFAYDEFKQSVAKWVRPNHVQTDQHWMQAEIVPNGLQVAKKETTS</sequence>
<feature type="domain" description="RNA ligase" evidence="1">
    <location>
        <begin position="36"/>
        <end position="185"/>
    </location>
</feature>
<evidence type="ECO:0000313" key="3">
    <source>
        <dbReference type="Proteomes" id="UP000245506"/>
    </source>
</evidence>
<keyword evidence="2" id="KW-0436">Ligase</keyword>
<name>A0A317CDJ6_9GAMM</name>
<proteinExistence type="predicted"/>
<accession>A0A317CDJ6</accession>
<dbReference type="EMBL" id="QGKL01000026">
    <property type="protein sequence ID" value="PWQ96755.1"/>
    <property type="molecule type" value="Genomic_DNA"/>
</dbReference>
<protein>
    <submittedName>
        <fullName evidence="2">2'-5' RNA ligase</fullName>
    </submittedName>
</protein>
<reference evidence="2 3" key="1">
    <citation type="submission" date="2018-05" db="EMBL/GenBank/DDBJ databases">
        <title>Leucothrix arctica sp. nov., isolated from Arctic seawater.</title>
        <authorList>
            <person name="Choi A."/>
            <person name="Baek K."/>
        </authorList>
    </citation>
    <scope>NUCLEOTIDE SEQUENCE [LARGE SCALE GENOMIC DNA]</scope>
    <source>
        <strain evidence="2 3">IMCC9719</strain>
    </source>
</reference>
<dbReference type="OrthoDB" id="255834at2"/>
<organism evidence="2 3">
    <name type="scientific">Leucothrix arctica</name>
    <dbReference type="NCBI Taxonomy" id="1481894"/>
    <lineage>
        <taxon>Bacteria</taxon>
        <taxon>Pseudomonadati</taxon>
        <taxon>Pseudomonadota</taxon>
        <taxon>Gammaproteobacteria</taxon>
        <taxon>Thiotrichales</taxon>
        <taxon>Thiotrichaceae</taxon>
        <taxon>Leucothrix</taxon>
    </lineage>
</organism>
<gene>
    <name evidence="2" type="ORF">DKT75_08265</name>
</gene>
<comment type="caution">
    <text evidence="2">The sequence shown here is derived from an EMBL/GenBank/DDBJ whole genome shotgun (WGS) entry which is preliminary data.</text>
</comment>
<evidence type="ECO:0000259" key="1">
    <source>
        <dbReference type="Pfam" id="PF09414"/>
    </source>
</evidence>
<dbReference type="InterPro" id="IPR052732">
    <property type="entry name" value="Cell-binding_unc_protein"/>
</dbReference>
<evidence type="ECO:0000313" key="2">
    <source>
        <dbReference type="EMBL" id="PWQ96755.1"/>
    </source>
</evidence>
<dbReference type="RefSeq" id="WP_109822953.1">
    <property type="nucleotide sequence ID" value="NZ_QGKL01000026.1"/>
</dbReference>
<dbReference type="Gene3D" id="3.30.470.30">
    <property type="entry name" value="DNA ligase/mRNA capping enzyme"/>
    <property type="match status" value="1"/>
</dbReference>
<dbReference type="SUPFAM" id="SSF56091">
    <property type="entry name" value="DNA ligase/mRNA capping enzyme, catalytic domain"/>
    <property type="match status" value="1"/>
</dbReference>
<dbReference type="PANTHER" id="PTHR43883">
    <property type="entry name" value="SLR0207 PROTEIN"/>
    <property type="match status" value="1"/>
</dbReference>
<dbReference type="GO" id="GO:0016874">
    <property type="term" value="F:ligase activity"/>
    <property type="evidence" value="ECO:0007669"/>
    <property type="project" value="UniProtKB-KW"/>
</dbReference>
<keyword evidence="3" id="KW-1185">Reference proteome</keyword>
<dbReference type="PANTHER" id="PTHR43883:SF1">
    <property type="entry name" value="GLUCONOKINASE"/>
    <property type="match status" value="1"/>
</dbReference>
<dbReference type="InterPro" id="IPR021122">
    <property type="entry name" value="RNA_ligase_dom_REL/Rnl2"/>
</dbReference>
<dbReference type="AlphaFoldDB" id="A0A317CDJ6"/>
<dbReference type="Pfam" id="PF09414">
    <property type="entry name" value="RNA_ligase"/>
    <property type="match status" value="1"/>
</dbReference>